<proteinExistence type="predicted"/>
<gene>
    <name evidence="1" type="ORF">MW7_005710</name>
</gene>
<dbReference type="Proteomes" id="UP000004277">
    <property type="component" value="Unassembled WGS sequence"/>
</dbReference>
<reference evidence="1" key="1">
    <citation type="submission" date="2019-05" db="EMBL/GenBank/DDBJ databases">
        <title>Revised genome assembly of Burkholderiaceae (previously Ralstonia) sp. PBA.</title>
        <authorList>
            <person name="Gan H.M."/>
        </authorList>
    </citation>
    <scope>NUCLEOTIDE SEQUENCE</scope>
    <source>
        <strain evidence="1">PBA</strain>
    </source>
</reference>
<organism evidence="1 2">
    <name type="scientific">Imbroritus primus</name>
    <dbReference type="NCBI Taxonomy" id="3058603"/>
    <lineage>
        <taxon>Bacteria</taxon>
        <taxon>Pseudomonadati</taxon>
        <taxon>Pseudomonadota</taxon>
        <taxon>Betaproteobacteria</taxon>
        <taxon>Burkholderiales</taxon>
        <taxon>Burkholderiaceae</taxon>
        <taxon>Imbroritus</taxon>
    </lineage>
</organism>
<dbReference type="EMBL" id="AKCV02000015">
    <property type="protein sequence ID" value="TMS58248.1"/>
    <property type="molecule type" value="Genomic_DNA"/>
</dbReference>
<evidence type="ECO:0000313" key="2">
    <source>
        <dbReference type="Proteomes" id="UP000004277"/>
    </source>
</evidence>
<accession>A0ACD3SQB4</accession>
<evidence type="ECO:0000313" key="1">
    <source>
        <dbReference type="EMBL" id="TMS58248.1"/>
    </source>
</evidence>
<protein>
    <submittedName>
        <fullName evidence="1">SPOR domain-containing protein</fullName>
    </submittedName>
</protein>
<comment type="caution">
    <text evidence="1">The sequence shown here is derived from an EMBL/GenBank/DDBJ whole genome shotgun (WGS) entry which is preliminary data.</text>
</comment>
<keyword evidence="2" id="KW-1185">Reference proteome</keyword>
<sequence>MGLFSLFSSRKSDDEPMGRASRGRRSAVLDDDMLDPDLPQKQRARRRLIGAVVLMLLAVIFLPLLFESQPKPVNEDVAVLMPRAEPARARTAPAPVRPAERDAPAAQGLDDGETVVPAPAMAQPSKRPASEEPAKADAPAKAEAPAKSGKYIILIGAFSSEERAKNWQAKLRAAKIPNYIEHKKLADGDRNLLRAGPFNDHESALEAEKKVKAIGLTAIVREL</sequence>
<name>A0ACD3SQB4_9BURK</name>